<feature type="transmembrane region" description="Helical" evidence="7">
    <location>
        <begin position="502"/>
        <end position="527"/>
    </location>
</feature>
<feature type="transmembrane region" description="Helical" evidence="7">
    <location>
        <begin position="185"/>
        <end position="206"/>
    </location>
</feature>
<dbReference type="EMBL" id="QUTA01005924">
    <property type="protein sequence ID" value="RHY13483.1"/>
    <property type="molecule type" value="Genomic_DNA"/>
</dbReference>
<keyword evidence="6 7" id="KW-0472">Membrane</keyword>
<dbReference type="PANTHER" id="PTHR42865">
    <property type="entry name" value="PROTON/GLUTAMATE-ASPARTATE SYMPORTER"/>
    <property type="match status" value="1"/>
</dbReference>
<dbReference type="EMBL" id="QUTC01004665">
    <property type="protein sequence ID" value="RHY63134.1"/>
    <property type="molecule type" value="Genomic_DNA"/>
</dbReference>
<comment type="caution">
    <text evidence="9">The sequence shown here is derived from an EMBL/GenBank/DDBJ whole genome shotgun (WGS) entry which is preliminary data.</text>
</comment>
<keyword evidence="4 7" id="KW-0812">Transmembrane</keyword>
<feature type="transmembrane region" description="Helical" evidence="7">
    <location>
        <begin position="152"/>
        <end position="173"/>
    </location>
</feature>
<dbReference type="InterPro" id="IPR001991">
    <property type="entry name" value="Na-dicarboxylate_symporter"/>
</dbReference>
<dbReference type="Gene3D" id="1.10.3860.10">
    <property type="entry name" value="Sodium:dicarboxylate symporter"/>
    <property type="match status" value="1"/>
</dbReference>
<feature type="compositionally biased region" description="Basic and acidic residues" evidence="8">
    <location>
        <begin position="1"/>
        <end position="12"/>
    </location>
</feature>
<evidence type="ECO:0000256" key="2">
    <source>
        <dbReference type="ARBA" id="ARBA00022448"/>
    </source>
</evidence>
<dbReference type="PRINTS" id="PR00173">
    <property type="entry name" value="EDTRNSPORT"/>
</dbReference>
<feature type="transmembrane region" description="Helical" evidence="7">
    <location>
        <begin position="471"/>
        <end position="490"/>
    </location>
</feature>
<feature type="compositionally biased region" description="Low complexity" evidence="8">
    <location>
        <begin position="30"/>
        <end position="45"/>
    </location>
</feature>
<keyword evidence="3" id="KW-1003">Cell membrane</keyword>
<dbReference type="VEuPathDB" id="FungiDB:H257_11756"/>
<proteinExistence type="inferred from homology"/>
<evidence type="ECO:0000313" key="11">
    <source>
        <dbReference type="Proteomes" id="UP000265716"/>
    </source>
</evidence>
<evidence type="ECO:0000256" key="4">
    <source>
        <dbReference type="ARBA" id="ARBA00022692"/>
    </source>
</evidence>
<evidence type="ECO:0000256" key="7">
    <source>
        <dbReference type="RuleBase" id="RU361216"/>
    </source>
</evidence>
<evidence type="ECO:0000256" key="6">
    <source>
        <dbReference type="ARBA" id="ARBA00023136"/>
    </source>
</evidence>
<comment type="similarity">
    <text evidence="7">Belongs to the dicarboxylate/amino acid:cation symporter (DAACS) (TC 2.A.23) family.</text>
</comment>
<organism evidence="9 12">
    <name type="scientific">Aphanomyces astaci</name>
    <name type="common">Crayfish plague agent</name>
    <dbReference type="NCBI Taxonomy" id="112090"/>
    <lineage>
        <taxon>Eukaryota</taxon>
        <taxon>Sar</taxon>
        <taxon>Stramenopiles</taxon>
        <taxon>Oomycota</taxon>
        <taxon>Saprolegniomycetes</taxon>
        <taxon>Saprolegniales</taxon>
        <taxon>Verrucalvaceae</taxon>
        <taxon>Aphanomyces</taxon>
    </lineage>
</organism>
<evidence type="ECO:0000256" key="3">
    <source>
        <dbReference type="ARBA" id="ARBA00022475"/>
    </source>
</evidence>
<dbReference type="PANTHER" id="PTHR42865:SF7">
    <property type="entry name" value="PROTON_GLUTAMATE-ASPARTATE SYMPORTER"/>
    <property type="match status" value="1"/>
</dbReference>
<keyword evidence="2 7" id="KW-0813">Transport</keyword>
<feature type="transmembrane region" description="Helical" evidence="7">
    <location>
        <begin position="389"/>
        <end position="415"/>
    </location>
</feature>
<dbReference type="AlphaFoldDB" id="A0A397B4I6"/>
<feature type="compositionally biased region" description="Polar residues" evidence="8">
    <location>
        <begin position="55"/>
        <end position="71"/>
    </location>
</feature>
<evidence type="ECO:0000256" key="1">
    <source>
        <dbReference type="ARBA" id="ARBA00004651"/>
    </source>
</evidence>
<comment type="subcellular location">
    <subcellularLocation>
        <location evidence="1">Cell membrane</location>
        <topology evidence="1">Multi-pass membrane protein</topology>
    </subcellularLocation>
    <subcellularLocation>
        <location evidence="7">Membrane</location>
        <topology evidence="7">Multi-pass membrane protein</topology>
    </subcellularLocation>
</comment>
<name>A0A397B4I6_APHAT</name>
<feature type="region of interest" description="Disordered" evidence="8">
    <location>
        <begin position="1"/>
        <end position="71"/>
    </location>
</feature>
<keyword evidence="5 7" id="KW-1133">Transmembrane helix</keyword>
<evidence type="ECO:0000256" key="5">
    <source>
        <dbReference type="ARBA" id="ARBA00022989"/>
    </source>
</evidence>
<gene>
    <name evidence="9" type="ORF">DYB25_004448</name>
    <name evidence="10" type="ORF">DYB38_005076</name>
</gene>
<evidence type="ECO:0000313" key="9">
    <source>
        <dbReference type="EMBL" id="RHY13483.1"/>
    </source>
</evidence>
<dbReference type="SUPFAM" id="SSF118215">
    <property type="entry name" value="Proton glutamate symport protein"/>
    <property type="match status" value="2"/>
</dbReference>
<feature type="transmembrane region" description="Helical" evidence="7">
    <location>
        <begin position="427"/>
        <end position="451"/>
    </location>
</feature>
<feature type="transmembrane region" description="Helical" evidence="7">
    <location>
        <begin position="350"/>
        <end position="377"/>
    </location>
</feature>
<evidence type="ECO:0000256" key="8">
    <source>
        <dbReference type="SAM" id="MobiDB-lite"/>
    </source>
</evidence>
<dbReference type="Pfam" id="PF00375">
    <property type="entry name" value="SDF"/>
    <property type="match status" value="2"/>
</dbReference>
<feature type="transmembrane region" description="Helical" evidence="7">
    <location>
        <begin position="310"/>
        <end position="330"/>
    </location>
</feature>
<evidence type="ECO:0000313" key="10">
    <source>
        <dbReference type="EMBL" id="RHY63134.1"/>
    </source>
</evidence>
<dbReference type="Proteomes" id="UP000265716">
    <property type="component" value="Unassembled WGS sequence"/>
</dbReference>
<sequence length="589" mass="63052">MEPNTTHRDPPSKKGIFLFEESPRPRRFSYKSNPSSSKPSLSNKSAGNVPHDSGNVRTNFTSSQPPESANVLSSNAYDSCFETPVLENNPDTTPGSTKPKLNAFTAPMFQSFYVVVGAFVGIGLGFGLYYLHIGVEMQKTLALPGDLFVRALRCLIVPLVFCVMTIVVTETVVLGRSSIMRCRTLLPYVASSVLSTVQGTLLALLFKEYFVPQATRITGTSGDGGTTTGATFNVTLQCTNGKLLAALADGSLGCVESAANASALLFLAANHTMTTSNVSSSSSLGTQLSLVDQIVGICNLLIPVNIFESFVDGSLLSIVMFSIPLGVALAHSAPANDNLVLGIVRQLRNIFILLLNGLLTITPVAVVFLMAGAIAKFDTQDLSEVMSQLAYLLLSFVIGAISHALVVLPLLMHVYTKANPYNYLQQLIPAFVFAFGCSSSMATLPVAIECIQRAKVSRTLSHIAMPFGTPVNLNASGIYYPLAVVFMATMSGLGDQLTPTRYVIIFFVSLLGCMGTAPVPNAALVYIMTLWKTCFPSADLPPAFSLIVTADFLLDRISTMLNVNGNAMVTRILADQIDEAFEVQADLRV</sequence>
<reference evidence="11 12" key="1">
    <citation type="submission" date="2018-08" db="EMBL/GenBank/DDBJ databases">
        <title>Aphanomyces genome sequencing and annotation.</title>
        <authorList>
            <person name="Minardi D."/>
            <person name="Oidtmann B."/>
            <person name="Van Der Giezen M."/>
            <person name="Studholme D.J."/>
        </authorList>
    </citation>
    <scope>NUCLEOTIDE SEQUENCE [LARGE SCALE GENOMIC DNA]</scope>
    <source>
        <strain evidence="10 11">SA</strain>
        <strain evidence="9 12">Yx</strain>
    </source>
</reference>
<protein>
    <recommendedName>
        <fullName evidence="7">Amino acid transporter</fullName>
    </recommendedName>
</protein>
<feature type="transmembrane region" description="Helical" evidence="7">
    <location>
        <begin position="111"/>
        <end position="131"/>
    </location>
</feature>
<dbReference type="Proteomes" id="UP000266239">
    <property type="component" value="Unassembled WGS sequence"/>
</dbReference>
<keyword evidence="7" id="KW-0769">Symport</keyword>
<dbReference type="InterPro" id="IPR036458">
    <property type="entry name" value="Na:dicarbo_symporter_sf"/>
</dbReference>
<dbReference type="GO" id="GO:0015293">
    <property type="term" value="F:symporter activity"/>
    <property type="evidence" value="ECO:0007669"/>
    <property type="project" value="UniProtKB-UniRule"/>
</dbReference>
<accession>A0A397B4I6</accession>
<dbReference type="GO" id="GO:0005886">
    <property type="term" value="C:plasma membrane"/>
    <property type="evidence" value="ECO:0007669"/>
    <property type="project" value="UniProtKB-SubCell"/>
</dbReference>
<evidence type="ECO:0000313" key="12">
    <source>
        <dbReference type="Proteomes" id="UP000266239"/>
    </source>
</evidence>